<comment type="similarity">
    <text evidence="1">Belongs to the LysR transcriptional regulatory family.</text>
</comment>
<comment type="caution">
    <text evidence="6">The sequence shown here is derived from an EMBL/GenBank/DDBJ whole genome shotgun (WGS) entry which is preliminary data.</text>
</comment>
<dbReference type="PANTHER" id="PTHR30346">
    <property type="entry name" value="TRANSCRIPTIONAL DUAL REGULATOR HCAR-RELATED"/>
    <property type="match status" value="1"/>
</dbReference>
<feature type="domain" description="LysR substrate-binding" evidence="5">
    <location>
        <begin position="87"/>
        <end position="250"/>
    </location>
</feature>
<organism evidence="6">
    <name type="scientific">Baileyella intestinalis</name>
    <dbReference type="NCBI Taxonomy" id="2606709"/>
    <lineage>
        <taxon>Bacteria</taxon>
        <taxon>Bacillati</taxon>
        <taxon>Bacillota</taxon>
        <taxon>Clostridia</taxon>
        <taxon>Peptostreptococcales</taxon>
        <taxon>Anaerovoracaceae</taxon>
        <taxon>Baileyella</taxon>
    </lineage>
</organism>
<dbReference type="RefSeq" id="WP_154571534.1">
    <property type="nucleotide sequence ID" value="NZ_VUNB01000001.1"/>
</dbReference>
<dbReference type="GO" id="GO:0003677">
    <property type="term" value="F:DNA binding"/>
    <property type="evidence" value="ECO:0007669"/>
    <property type="project" value="UniProtKB-KW"/>
</dbReference>
<evidence type="ECO:0000256" key="4">
    <source>
        <dbReference type="ARBA" id="ARBA00023163"/>
    </source>
</evidence>
<dbReference type="InterPro" id="IPR005119">
    <property type="entry name" value="LysR_subst-bd"/>
</dbReference>
<protein>
    <submittedName>
        <fullName evidence="6">LysR family transcriptional regulator substrate-binding protein</fullName>
    </submittedName>
</protein>
<evidence type="ECO:0000313" key="6">
    <source>
        <dbReference type="EMBL" id="MST68053.1"/>
    </source>
</evidence>
<dbReference type="GO" id="GO:0003700">
    <property type="term" value="F:DNA-binding transcription factor activity"/>
    <property type="evidence" value="ECO:0007669"/>
    <property type="project" value="TreeGrafter"/>
</dbReference>
<evidence type="ECO:0000256" key="2">
    <source>
        <dbReference type="ARBA" id="ARBA00023015"/>
    </source>
</evidence>
<proteinExistence type="inferred from homology"/>
<dbReference type="EMBL" id="VUNB01000001">
    <property type="protein sequence ID" value="MST68053.1"/>
    <property type="molecule type" value="Genomic_DNA"/>
</dbReference>
<reference evidence="6" key="1">
    <citation type="submission" date="2019-09" db="EMBL/GenBank/DDBJ databases">
        <title>In-depth cultivation of the pig gut microbiome towards novel bacterial diversity and tailored functional studies.</title>
        <authorList>
            <person name="Wylensek D."/>
            <person name="Hitch T.C.A."/>
            <person name="Clavel T."/>
        </authorList>
    </citation>
    <scope>NUCLEOTIDE SEQUENCE</scope>
    <source>
        <strain evidence="6">RF-744-FAT-WT-3</strain>
    </source>
</reference>
<keyword evidence="2" id="KW-0805">Transcription regulation</keyword>
<evidence type="ECO:0000259" key="5">
    <source>
        <dbReference type="Pfam" id="PF03466"/>
    </source>
</evidence>
<dbReference type="PANTHER" id="PTHR30346:SF0">
    <property type="entry name" value="HCA OPERON TRANSCRIPTIONAL ACTIVATOR HCAR"/>
    <property type="match status" value="1"/>
</dbReference>
<keyword evidence="4" id="KW-0804">Transcription</keyword>
<dbReference type="Pfam" id="PF03466">
    <property type="entry name" value="LysR_substrate"/>
    <property type="match status" value="1"/>
</dbReference>
<name>A0A6A8M5F5_9FIRM</name>
<gene>
    <name evidence="6" type="ORF">FYJ66_00290</name>
</gene>
<dbReference type="AlphaFoldDB" id="A0A6A8M5F5"/>
<dbReference type="GO" id="GO:0032993">
    <property type="term" value="C:protein-DNA complex"/>
    <property type="evidence" value="ECO:0007669"/>
    <property type="project" value="TreeGrafter"/>
</dbReference>
<dbReference type="SUPFAM" id="SSF53850">
    <property type="entry name" value="Periplasmic binding protein-like II"/>
    <property type="match status" value="1"/>
</dbReference>
<keyword evidence="3" id="KW-0238">DNA-binding</keyword>
<dbReference type="CDD" id="cd05466">
    <property type="entry name" value="PBP2_LTTR_substrate"/>
    <property type="match status" value="1"/>
</dbReference>
<evidence type="ECO:0000256" key="3">
    <source>
        <dbReference type="ARBA" id="ARBA00023125"/>
    </source>
</evidence>
<dbReference type="Gene3D" id="3.40.190.290">
    <property type="match status" value="1"/>
</dbReference>
<accession>A0A6A8M5F5</accession>
<sequence length="255" mass="29940">MNVDTRFFQLLHEKRSVTDVCVRAQQVTSAHYEDLPFYWCRLYFSKAFIFSSNQRVNGTTAGKCAGPFCHAGEAAEEKHLLDYTRWTEDYNDEIKERVLRNDLDAAFVIGRINSERIYEEKIFSRPLSAVFYPGHRLYNRESVEMRELEGGKLITLNERFYSYHAILKRCSETGFIPDIRIKTMEGQLIYKFTAERQGTGIDVDFHRSTPWSQDLRTVEIEDSIPWTVFAVCPVDKKDDPRIKELLDYYRGICLR</sequence>
<evidence type="ECO:0000256" key="1">
    <source>
        <dbReference type="ARBA" id="ARBA00009437"/>
    </source>
</evidence>